<feature type="domain" description="Ribulose bisphosphate carboxylase large subunit C-terminal" evidence="1">
    <location>
        <begin position="120"/>
        <end position="283"/>
    </location>
</feature>
<dbReference type="PANTHER" id="PTHR42704:SF17">
    <property type="entry name" value="RIBULOSE BISPHOSPHATE CARBOXYLASE LARGE CHAIN"/>
    <property type="match status" value="1"/>
</dbReference>
<dbReference type="SUPFAM" id="SSF51649">
    <property type="entry name" value="RuBisCo, C-terminal domain"/>
    <property type="match status" value="1"/>
</dbReference>
<dbReference type="GO" id="GO:0015977">
    <property type="term" value="P:carbon fixation"/>
    <property type="evidence" value="ECO:0007669"/>
    <property type="project" value="InterPro"/>
</dbReference>
<dbReference type="GO" id="GO:0016984">
    <property type="term" value="F:ribulose-bisphosphate carboxylase activity"/>
    <property type="evidence" value="ECO:0007669"/>
    <property type="project" value="InterPro"/>
</dbReference>
<dbReference type="STRING" id="999627.SAMN05216236_11042"/>
<reference evidence="2 3" key="1">
    <citation type="submission" date="2016-10" db="EMBL/GenBank/DDBJ databases">
        <authorList>
            <person name="de Groot N.N."/>
        </authorList>
    </citation>
    <scope>NUCLEOTIDE SEQUENCE [LARGE SCALE GENOMIC DNA]</scope>
    <source>
        <strain evidence="2 3">CGMCC 1.10959</strain>
    </source>
</reference>
<gene>
    <name evidence="2" type="ORF">SAMN05216236_11042</name>
</gene>
<protein>
    <submittedName>
        <fullName evidence="2">Ribulose 1,5-bisphosphate carboxylase large subunit</fullName>
    </submittedName>
</protein>
<dbReference type="PANTHER" id="PTHR42704">
    <property type="entry name" value="RIBULOSE BISPHOSPHATE CARBOXYLASE"/>
    <property type="match status" value="1"/>
</dbReference>
<name>A0A1I7BGS4_9RHOB</name>
<dbReference type="SFLD" id="SFLDS00014">
    <property type="entry name" value="RuBisCO"/>
    <property type="match status" value="1"/>
</dbReference>
<dbReference type="Proteomes" id="UP000182466">
    <property type="component" value="Unassembled WGS sequence"/>
</dbReference>
<dbReference type="eggNOG" id="COG1850">
    <property type="taxonomic scope" value="Bacteria"/>
</dbReference>
<dbReference type="Gene3D" id="3.30.70.150">
    <property type="entry name" value="RuBisCO large subunit, N-terminal domain"/>
    <property type="match status" value="1"/>
</dbReference>
<dbReference type="Pfam" id="PF00016">
    <property type="entry name" value="RuBisCO_large"/>
    <property type="match status" value="1"/>
</dbReference>
<dbReference type="OrthoDB" id="9764279at2"/>
<keyword evidence="3" id="KW-1185">Reference proteome</keyword>
<organism evidence="2 3">
    <name type="scientific">Sedimentitalea nanhaiensis</name>
    <dbReference type="NCBI Taxonomy" id="999627"/>
    <lineage>
        <taxon>Bacteria</taxon>
        <taxon>Pseudomonadati</taxon>
        <taxon>Pseudomonadota</taxon>
        <taxon>Alphaproteobacteria</taxon>
        <taxon>Rhodobacterales</taxon>
        <taxon>Paracoccaceae</taxon>
        <taxon>Sedimentitalea</taxon>
    </lineage>
</organism>
<dbReference type="Gene3D" id="3.20.20.110">
    <property type="entry name" value="Ribulose bisphosphate carboxylase, large subunit, C-terminal domain"/>
    <property type="match status" value="1"/>
</dbReference>
<evidence type="ECO:0000313" key="2">
    <source>
        <dbReference type="EMBL" id="SFT86389.1"/>
    </source>
</evidence>
<evidence type="ECO:0000259" key="1">
    <source>
        <dbReference type="Pfam" id="PF00016"/>
    </source>
</evidence>
<dbReference type="InterPro" id="IPR036376">
    <property type="entry name" value="RuBisCO_lsu_C_sf"/>
</dbReference>
<dbReference type="SUPFAM" id="SSF54966">
    <property type="entry name" value="RuBisCO, large subunit, small (N-terminal) domain"/>
    <property type="match status" value="1"/>
</dbReference>
<dbReference type="AlphaFoldDB" id="A0A1I7BGS4"/>
<dbReference type="SFLD" id="SFLDG00301">
    <property type="entry name" value="RuBisCO-like_proteins"/>
    <property type="match status" value="1"/>
</dbReference>
<dbReference type="InterPro" id="IPR000685">
    <property type="entry name" value="RuBisCO_lsu_C"/>
</dbReference>
<dbReference type="RefSeq" id="WP_027264206.1">
    <property type="nucleotide sequence ID" value="NZ_FPAW01000010.1"/>
</dbReference>
<sequence>MTARFTVTYRLFAADRAEALARAEGIALEQTVEIPRDVVPPGFIEDEILGRVQEIGTEAEGQWRATVSYSPQSCGAELPQLLNVVFGNSSIQRGIKVIGLDLGPLTKAFPGARFGVGGLRRLADLERGPFIAPVLKPQGSSAAQLAETAYLCAMGGAHIVKEDHGLTNQPCAPFRDRVEAIAEALARARARTGRPCLYFAGLAGHSEELDDMAAFAVRAGVDGLLLMPGLFGFDTVHRLARNDRINLPIMTHPSFLGPYVLSSDTGFSHAMMFGTLQRLAGADISVFPNVGGRFGFTAQDCAAIAAACGDPAGIGRAILPSPGGGMSPERGAGMLAMYGEDAVFLLGGSLLRHGARIGEAIADLRNGLAG</sequence>
<dbReference type="InterPro" id="IPR036422">
    <property type="entry name" value="RuBisCO_lsu_N_sf"/>
</dbReference>
<accession>A0A1I7BGS4</accession>
<dbReference type="InterPro" id="IPR033966">
    <property type="entry name" value="RuBisCO"/>
</dbReference>
<evidence type="ECO:0000313" key="3">
    <source>
        <dbReference type="Proteomes" id="UP000182466"/>
    </source>
</evidence>
<dbReference type="CDD" id="cd08210">
    <property type="entry name" value="RLP_RrRLP"/>
    <property type="match status" value="1"/>
</dbReference>
<dbReference type="GO" id="GO:0000287">
    <property type="term" value="F:magnesium ion binding"/>
    <property type="evidence" value="ECO:0007669"/>
    <property type="project" value="InterPro"/>
</dbReference>
<proteinExistence type="predicted"/>
<dbReference type="EMBL" id="FPAW01000010">
    <property type="protein sequence ID" value="SFT86389.1"/>
    <property type="molecule type" value="Genomic_DNA"/>
</dbReference>